<proteinExistence type="predicted"/>
<dbReference type="EMBL" id="CABDUW010001441">
    <property type="protein sequence ID" value="VTJ81537.1"/>
    <property type="molecule type" value="Genomic_DNA"/>
</dbReference>
<keyword evidence="2" id="KW-1015">Disulfide bond</keyword>
<dbReference type="PANTHER" id="PTHR22803">
    <property type="entry name" value="MANNOSE, PHOSPHOLIPASE, LECTIN RECEPTOR RELATED"/>
    <property type="match status" value="1"/>
</dbReference>
<keyword evidence="5" id="KW-1185">Reference proteome</keyword>
<evidence type="ECO:0000313" key="5">
    <source>
        <dbReference type="Proteomes" id="UP000335636"/>
    </source>
</evidence>
<evidence type="ECO:0000256" key="2">
    <source>
        <dbReference type="ARBA" id="ARBA00023157"/>
    </source>
</evidence>
<dbReference type="AlphaFoldDB" id="A0A5E4CI36"/>
<comment type="caution">
    <text evidence="4">The sequence shown here is derived from an EMBL/GenBank/DDBJ whole genome shotgun (WGS) entry which is preliminary data.</text>
</comment>
<organism evidence="4 5">
    <name type="scientific">Marmota monax</name>
    <name type="common">Woodchuck</name>
    <dbReference type="NCBI Taxonomy" id="9995"/>
    <lineage>
        <taxon>Eukaryota</taxon>
        <taxon>Metazoa</taxon>
        <taxon>Chordata</taxon>
        <taxon>Craniata</taxon>
        <taxon>Vertebrata</taxon>
        <taxon>Euteleostomi</taxon>
        <taxon>Mammalia</taxon>
        <taxon>Eutheria</taxon>
        <taxon>Euarchontoglires</taxon>
        <taxon>Glires</taxon>
        <taxon>Rodentia</taxon>
        <taxon>Sciuromorpha</taxon>
        <taxon>Sciuridae</taxon>
        <taxon>Xerinae</taxon>
        <taxon>Marmotini</taxon>
        <taxon>Marmota</taxon>
    </lineage>
</organism>
<dbReference type="InterPro" id="IPR033989">
    <property type="entry name" value="CD209-like_CTLD"/>
</dbReference>
<dbReference type="PROSITE" id="PS50041">
    <property type="entry name" value="C_TYPE_LECTIN_2"/>
    <property type="match status" value="1"/>
</dbReference>
<protein>
    <recommendedName>
        <fullName evidence="3">C-type lectin domain-containing protein</fullName>
    </recommendedName>
</protein>
<sequence length="188" mass="21249">MAVHTVGTQASLSDSGALLVPGWRRWHQDSWGLLGGRDIWEWGGDSHPGAGSYRLCRPCPWDWTFFRGHCYFFSKSQRNWNDSVTACQEMRAQLVVIKSAEEQNFLLQTFKNKGSTWMGLSDLNEEATWHWVDGSPLSPSLTYWNEGEPNNVGEEDCAEITDSGWNDAKCDAEKFWVCKTSSSSCPNT</sequence>
<gene>
    <name evidence="4" type="ORF">MONAX_5E011403</name>
</gene>
<dbReference type="PROSITE" id="PS00615">
    <property type="entry name" value="C_TYPE_LECTIN_1"/>
    <property type="match status" value="1"/>
</dbReference>
<dbReference type="GO" id="GO:0030246">
    <property type="term" value="F:carbohydrate binding"/>
    <property type="evidence" value="ECO:0007669"/>
    <property type="project" value="UniProtKB-KW"/>
</dbReference>
<dbReference type="InterPro" id="IPR018378">
    <property type="entry name" value="C-type_lectin_CS"/>
</dbReference>
<dbReference type="Pfam" id="PF00059">
    <property type="entry name" value="Lectin_C"/>
    <property type="match status" value="1"/>
</dbReference>
<feature type="domain" description="C-type lectin" evidence="3">
    <location>
        <begin position="66"/>
        <end position="179"/>
    </location>
</feature>
<keyword evidence="1" id="KW-0430">Lectin</keyword>
<dbReference type="InterPro" id="IPR016187">
    <property type="entry name" value="CTDL_fold"/>
</dbReference>
<dbReference type="Proteomes" id="UP000335636">
    <property type="component" value="Unassembled WGS sequence"/>
</dbReference>
<dbReference type="SUPFAM" id="SSF56436">
    <property type="entry name" value="C-type lectin-like"/>
    <property type="match status" value="1"/>
</dbReference>
<evidence type="ECO:0000313" key="4">
    <source>
        <dbReference type="EMBL" id="VTJ81537.1"/>
    </source>
</evidence>
<name>A0A5E4CI36_MARMO</name>
<evidence type="ECO:0000256" key="1">
    <source>
        <dbReference type="ARBA" id="ARBA00022734"/>
    </source>
</evidence>
<reference evidence="4" key="1">
    <citation type="submission" date="2019-04" db="EMBL/GenBank/DDBJ databases">
        <authorList>
            <person name="Alioto T."/>
            <person name="Alioto T."/>
        </authorList>
    </citation>
    <scope>NUCLEOTIDE SEQUENCE [LARGE SCALE GENOMIC DNA]</scope>
</reference>
<dbReference type="CDD" id="cd03590">
    <property type="entry name" value="CLECT_DC-SIGN_like"/>
    <property type="match status" value="1"/>
</dbReference>
<evidence type="ECO:0000259" key="3">
    <source>
        <dbReference type="PROSITE" id="PS50041"/>
    </source>
</evidence>
<dbReference type="InterPro" id="IPR050111">
    <property type="entry name" value="C-type_lectin/snaclec_domain"/>
</dbReference>
<dbReference type="Gene3D" id="3.10.100.10">
    <property type="entry name" value="Mannose-Binding Protein A, subunit A"/>
    <property type="match status" value="1"/>
</dbReference>
<dbReference type="InterPro" id="IPR001304">
    <property type="entry name" value="C-type_lectin-like"/>
</dbReference>
<dbReference type="SMART" id="SM00034">
    <property type="entry name" value="CLECT"/>
    <property type="match status" value="1"/>
</dbReference>
<dbReference type="InterPro" id="IPR016186">
    <property type="entry name" value="C-type_lectin-like/link_sf"/>
</dbReference>
<accession>A0A5E4CI36</accession>